<gene>
    <name evidence="1" type="ORF">G2W53_022353</name>
</gene>
<proteinExistence type="predicted"/>
<evidence type="ECO:0008006" key="3">
    <source>
        <dbReference type="Google" id="ProtNLM"/>
    </source>
</evidence>
<evidence type="ECO:0000313" key="1">
    <source>
        <dbReference type="EMBL" id="KAF7824209.1"/>
    </source>
</evidence>
<organism evidence="1 2">
    <name type="scientific">Senna tora</name>
    <dbReference type="NCBI Taxonomy" id="362788"/>
    <lineage>
        <taxon>Eukaryota</taxon>
        <taxon>Viridiplantae</taxon>
        <taxon>Streptophyta</taxon>
        <taxon>Embryophyta</taxon>
        <taxon>Tracheophyta</taxon>
        <taxon>Spermatophyta</taxon>
        <taxon>Magnoliopsida</taxon>
        <taxon>eudicotyledons</taxon>
        <taxon>Gunneridae</taxon>
        <taxon>Pentapetalae</taxon>
        <taxon>rosids</taxon>
        <taxon>fabids</taxon>
        <taxon>Fabales</taxon>
        <taxon>Fabaceae</taxon>
        <taxon>Caesalpinioideae</taxon>
        <taxon>Cassia clade</taxon>
        <taxon>Senna</taxon>
    </lineage>
</organism>
<reference evidence="1" key="1">
    <citation type="submission" date="2020-09" db="EMBL/GenBank/DDBJ databases">
        <title>Genome-Enabled Discovery of Anthraquinone Biosynthesis in Senna tora.</title>
        <authorList>
            <person name="Kang S.-H."/>
            <person name="Pandey R.P."/>
            <person name="Lee C.-M."/>
            <person name="Sim J.-S."/>
            <person name="Jeong J.-T."/>
            <person name="Choi B.-S."/>
            <person name="Jung M."/>
            <person name="Ginzburg D."/>
            <person name="Zhao K."/>
            <person name="Won S.Y."/>
            <person name="Oh T.-J."/>
            <person name="Yu Y."/>
            <person name="Kim N.-H."/>
            <person name="Lee O.R."/>
            <person name="Lee T.-H."/>
            <person name="Bashyal P."/>
            <person name="Kim T.-S."/>
            <person name="Lee W.-H."/>
            <person name="Kawkins C."/>
            <person name="Kim C.-K."/>
            <person name="Kim J.S."/>
            <person name="Ahn B.O."/>
            <person name="Rhee S.Y."/>
            <person name="Sohng J.K."/>
        </authorList>
    </citation>
    <scope>NUCLEOTIDE SEQUENCE</scope>
    <source>
        <tissue evidence="1">Leaf</tissue>
    </source>
</reference>
<accession>A0A834WP31</accession>
<sequence>MNILAWNVQGVGSTDFRRIFRDMVNLHNPTDIILTETHLSGARAEAVIPTLGFESFVRVHSMGFTGGIWLLWHPQSIHVAPIGSTIQEFHCIIKRRTVGGSINQKVTKNHEFFIMQYQEVVKTYVESS</sequence>
<keyword evidence="2" id="KW-1185">Reference proteome</keyword>
<dbReference type="PANTHER" id="PTHR35218">
    <property type="entry name" value="RNASE H DOMAIN-CONTAINING PROTEIN"/>
    <property type="match status" value="1"/>
</dbReference>
<protein>
    <recommendedName>
        <fullName evidence="3">Endonuclease/exonuclease/phosphatase domain-containing protein</fullName>
    </recommendedName>
</protein>
<comment type="caution">
    <text evidence="1">The sequence shown here is derived from an EMBL/GenBank/DDBJ whole genome shotgun (WGS) entry which is preliminary data.</text>
</comment>
<dbReference type="AlphaFoldDB" id="A0A834WP31"/>
<dbReference type="EMBL" id="JAAIUW010000007">
    <property type="protein sequence ID" value="KAF7824209.1"/>
    <property type="molecule type" value="Genomic_DNA"/>
</dbReference>
<dbReference type="OrthoDB" id="1434605at2759"/>
<evidence type="ECO:0000313" key="2">
    <source>
        <dbReference type="Proteomes" id="UP000634136"/>
    </source>
</evidence>
<dbReference type="InterPro" id="IPR036691">
    <property type="entry name" value="Endo/exonu/phosph_ase_sf"/>
</dbReference>
<name>A0A834WP31_9FABA</name>
<dbReference type="Gene3D" id="3.60.10.10">
    <property type="entry name" value="Endonuclease/exonuclease/phosphatase"/>
    <property type="match status" value="1"/>
</dbReference>
<dbReference type="PANTHER" id="PTHR35218:SF9">
    <property type="entry name" value="ENDONUCLEASE_EXONUCLEASE_PHOSPHATASE DOMAIN-CONTAINING PROTEIN"/>
    <property type="match status" value="1"/>
</dbReference>
<dbReference type="SUPFAM" id="SSF56219">
    <property type="entry name" value="DNase I-like"/>
    <property type="match status" value="1"/>
</dbReference>
<dbReference type="Proteomes" id="UP000634136">
    <property type="component" value="Unassembled WGS sequence"/>
</dbReference>